<dbReference type="Gene3D" id="2.10.70.100">
    <property type="match status" value="1"/>
</dbReference>
<dbReference type="InterPro" id="IPR013656">
    <property type="entry name" value="PAS_4"/>
</dbReference>
<dbReference type="Pfam" id="PF00512">
    <property type="entry name" value="HisKA"/>
    <property type="match status" value="1"/>
</dbReference>
<reference evidence="10 11" key="1">
    <citation type="submission" date="2019-03" db="EMBL/GenBank/DDBJ databases">
        <authorList>
            <person name="Kim M.K.M."/>
        </authorList>
    </citation>
    <scope>NUCLEOTIDE SEQUENCE [LARGE SCALE GENOMIC DNA]</scope>
    <source>
        <strain evidence="10 11">17J68-15</strain>
    </source>
</reference>
<dbReference type="Proteomes" id="UP000295164">
    <property type="component" value="Unassembled WGS sequence"/>
</dbReference>
<dbReference type="Pfam" id="PF08447">
    <property type="entry name" value="PAS_3"/>
    <property type="match status" value="1"/>
</dbReference>
<dbReference type="InterPro" id="IPR003594">
    <property type="entry name" value="HATPase_dom"/>
</dbReference>
<dbReference type="Pfam" id="PF02518">
    <property type="entry name" value="HATPase_c"/>
    <property type="match status" value="1"/>
</dbReference>
<keyword evidence="11" id="KW-1185">Reference proteome</keyword>
<dbReference type="Gene3D" id="1.10.287.130">
    <property type="match status" value="1"/>
</dbReference>
<dbReference type="SMART" id="SM00388">
    <property type="entry name" value="HisKA"/>
    <property type="match status" value="1"/>
</dbReference>
<evidence type="ECO:0000256" key="2">
    <source>
        <dbReference type="ARBA" id="ARBA00012438"/>
    </source>
</evidence>
<gene>
    <name evidence="10" type="ORF">E0486_05415</name>
</gene>
<evidence type="ECO:0000256" key="1">
    <source>
        <dbReference type="ARBA" id="ARBA00000085"/>
    </source>
</evidence>
<dbReference type="CDD" id="cd00082">
    <property type="entry name" value="HisKA"/>
    <property type="match status" value="1"/>
</dbReference>
<dbReference type="Pfam" id="PF08448">
    <property type="entry name" value="PAS_4"/>
    <property type="match status" value="1"/>
</dbReference>
<dbReference type="SUPFAM" id="SSF55874">
    <property type="entry name" value="ATPase domain of HSP90 chaperone/DNA topoisomerase II/histidine kinase"/>
    <property type="match status" value="1"/>
</dbReference>
<dbReference type="PROSITE" id="PS50113">
    <property type="entry name" value="PAC"/>
    <property type="match status" value="2"/>
</dbReference>
<proteinExistence type="predicted"/>
<dbReference type="PROSITE" id="PS50109">
    <property type="entry name" value="HIS_KIN"/>
    <property type="match status" value="1"/>
</dbReference>
<dbReference type="InterPro" id="IPR000700">
    <property type="entry name" value="PAS-assoc_C"/>
</dbReference>
<evidence type="ECO:0000259" key="7">
    <source>
        <dbReference type="PROSITE" id="PS50109"/>
    </source>
</evidence>
<evidence type="ECO:0000256" key="5">
    <source>
        <dbReference type="ARBA" id="ARBA00022777"/>
    </source>
</evidence>
<comment type="caution">
    <text evidence="10">The sequence shown here is derived from an EMBL/GenBank/DDBJ whole genome shotgun (WGS) entry which is preliminary data.</text>
</comment>
<evidence type="ECO:0000256" key="3">
    <source>
        <dbReference type="ARBA" id="ARBA00022553"/>
    </source>
</evidence>
<evidence type="ECO:0000313" key="10">
    <source>
        <dbReference type="EMBL" id="TCZ73722.1"/>
    </source>
</evidence>
<dbReference type="PROSITE" id="PS50112">
    <property type="entry name" value="PAS"/>
    <property type="match status" value="1"/>
</dbReference>
<dbReference type="InterPro" id="IPR013655">
    <property type="entry name" value="PAS_fold_3"/>
</dbReference>
<dbReference type="InterPro" id="IPR052162">
    <property type="entry name" value="Sensor_kinase/Photoreceptor"/>
</dbReference>
<dbReference type="GO" id="GO:0000155">
    <property type="term" value="F:phosphorelay sensor kinase activity"/>
    <property type="evidence" value="ECO:0007669"/>
    <property type="project" value="InterPro"/>
</dbReference>
<feature type="domain" description="Histidine kinase" evidence="7">
    <location>
        <begin position="630"/>
        <end position="846"/>
    </location>
</feature>
<feature type="domain" description="PAS" evidence="8">
    <location>
        <begin position="479"/>
        <end position="548"/>
    </location>
</feature>
<evidence type="ECO:0000256" key="6">
    <source>
        <dbReference type="SAM" id="Coils"/>
    </source>
</evidence>
<dbReference type="InterPro" id="IPR036890">
    <property type="entry name" value="HATPase_C_sf"/>
</dbReference>
<dbReference type="PRINTS" id="PR00344">
    <property type="entry name" value="BCTRLSENSOR"/>
</dbReference>
<evidence type="ECO:0000313" key="11">
    <source>
        <dbReference type="Proteomes" id="UP000295164"/>
    </source>
</evidence>
<dbReference type="InterPro" id="IPR001610">
    <property type="entry name" value="PAC"/>
</dbReference>
<keyword evidence="4" id="KW-0808">Transferase</keyword>
<dbReference type="InterPro" id="IPR036097">
    <property type="entry name" value="HisK_dim/P_sf"/>
</dbReference>
<dbReference type="SUPFAM" id="SSF55781">
    <property type="entry name" value="GAF domain-like"/>
    <property type="match status" value="1"/>
</dbReference>
<sequence>MLNFTPPFTASFPHKYMDSTQQAASFRFLQAGGQMGERIRQYDWSAHPMGPVSEWPMLLRSSLSICLNAGFPIAIYWGPELYLFYNDAWSGIPGDKHPWALGRPAAEVWPDIWDTVGPQFAAVLSDGRSFRATDQFLPMHRYGFTEETYFDYNLSPIFQPDGQVAGVFNAGIETTYRIVNERRNRFLHELLGKLSALRSRHDVYTCAAAVIAGAPMSLPFALLYSLDGNGQPRLEQAVGLRAEEAAALPWPFDAAGAEGTAQQVPLQGTPLEGWIGHWPEPVREALLLPLLTNGQPSGYMVCGVSPRRQLDTGYRQYISTVALHLNTTLTRVAAIELEEQAREELLKSEDNLRRLFMQAPMGICILRGEELYVELVNDAYLAIVQRTRTDFEHRPIWEGIPEVRDQGFDEILKNVLRNGEAFIGRDTPVQIVRNGLQETIYVDFVYEPLRERDGTWSRIMALVIDVTDKVAARRAIQRSEERARLAIDSADLGTFDVDLRNNAISASKRMADIMGITHSNDREAYVHAIHPDDQVLRTEAYKRAYADGYLQYEGRVVHPDGSIRWCRFKGRIFFEDGTPVQLLGVVQDITEIKEFAAELTRQVEERTQALQDANRALNRQNAELEQFAYVSSHDLQEPLRKIRMFADYIREQEYDNLSELSRTRFEKITAAADRMSRSLRDLLEYASLERADHREPVDLNDVLQQVKQDLELAITQSGALIESDHLPTLPAIPLQMHQLLYNLVNNALKFARAGVPPHVQLRYRLVEQDGRRFHELRVCDNGIGFLQNYADKIFTIFQRLHDRAAYSGSGIGLALCKKVAENHGGSIRAEGRPGEGATFIVTLPAP</sequence>
<organism evidence="10 11">
    <name type="scientific">Flaviaesturariibacter aridisoli</name>
    <dbReference type="NCBI Taxonomy" id="2545761"/>
    <lineage>
        <taxon>Bacteria</taxon>
        <taxon>Pseudomonadati</taxon>
        <taxon>Bacteroidota</taxon>
        <taxon>Chitinophagia</taxon>
        <taxon>Chitinophagales</taxon>
        <taxon>Chitinophagaceae</taxon>
        <taxon>Flaviaestuariibacter</taxon>
    </lineage>
</organism>
<accession>A0A4V6P683</accession>
<evidence type="ECO:0000256" key="4">
    <source>
        <dbReference type="ARBA" id="ARBA00022679"/>
    </source>
</evidence>
<dbReference type="AlphaFoldDB" id="A0A4V6P683"/>
<dbReference type="SMART" id="SM00091">
    <property type="entry name" value="PAS"/>
    <property type="match status" value="2"/>
</dbReference>
<dbReference type="SMART" id="SM00387">
    <property type="entry name" value="HATPase_c"/>
    <property type="match status" value="1"/>
</dbReference>
<feature type="domain" description="PAC" evidence="9">
    <location>
        <begin position="550"/>
        <end position="601"/>
    </location>
</feature>
<dbReference type="InterPro" id="IPR005467">
    <property type="entry name" value="His_kinase_dom"/>
</dbReference>
<dbReference type="InterPro" id="IPR035965">
    <property type="entry name" value="PAS-like_dom_sf"/>
</dbReference>
<feature type="domain" description="PAC" evidence="9">
    <location>
        <begin position="425"/>
        <end position="478"/>
    </location>
</feature>
<protein>
    <recommendedName>
        <fullName evidence="2">histidine kinase</fullName>
        <ecNumber evidence="2">2.7.13.3</ecNumber>
    </recommendedName>
</protein>
<dbReference type="PANTHER" id="PTHR43304">
    <property type="entry name" value="PHYTOCHROME-LIKE PROTEIN CPH1"/>
    <property type="match status" value="1"/>
</dbReference>
<keyword evidence="6" id="KW-0175">Coiled coil</keyword>
<evidence type="ECO:0000259" key="8">
    <source>
        <dbReference type="PROSITE" id="PS50112"/>
    </source>
</evidence>
<name>A0A4V6P683_9BACT</name>
<dbReference type="SMART" id="SM00086">
    <property type="entry name" value="PAC"/>
    <property type="match status" value="2"/>
</dbReference>
<keyword evidence="3" id="KW-0597">Phosphoprotein</keyword>
<dbReference type="SUPFAM" id="SSF47384">
    <property type="entry name" value="Homodimeric domain of signal transducing histidine kinase"/>
    <property type="match status" value="1"/>
</dbReference>
<dbReference type="OrthoDB" id="607558at2"/>
<feature type="coiled-coil region" evidence="6">
    <location>
        <begin position="596"/>
        <end position="627"/>
    </location>
</feature>
<dbReference type="Gene3D" id="3.30.450.20">
    <property type="entry name" value="PAS domain"/>
    <property type="match status" value="3"/>
</dbReference>
<dbReference type="CDD" id="cd00130">
    <property type="entry name" value="PAS"/>
    <property type="match status" value="2"/>
</dbReference>
<keyword evidence="5" id="KW-0418">Kinase</keyword>
<dbReference type="InterPro" id="IPR000014">
    <property type="entry name" value="PAS"/>
</dbReference>
<dbReference type="EC" id="2.7.13.3" evidence="2"/>
<dbReference type="NCBIfam" id="TIGR00229">
    <property type="entry name" value="sensory_box"/>
    <property type="match status" value="2"/>
</dbReference>
<dbReference type="PANTHER" id="PTHR43304:SF1">
    <property type="entry name" value="PAC DOMAIN-CONTAINING PROTEIN"/>
    <property type="match status" value="1"/>
</dbReference>
<dbReference type="Gene3D" id="3.30.565.10">
    <property type="entry name" value="Histidine kinase-like ATPase, C-terminal domain"/>
    <property type="match status" value="1"/>
</dbReference>
<dbReference type="EMBL" id="SKFH01000005">
    <property type="protein sequence ID" value="TCZ73722.1"/>
    <property type="molecule type" value="Genomic_DNA"/>
</dbReference>
<comment type="catalytic activity">
    <reaction evidence="1">
        <text>ATP + protein L-histidine = ADP + protein N-phospho-L-histidine.</text>
        <dbReference type="EC" id="2.7.13.3"/>
    </reaction>
</comment>
<evidence type="ECO:0000259" key="9">
    <source>
        <dbReference type="PROSITE" id="PS50113"/>
    </source>
</evidence>
<dbReference type="RefSeq" id="WP_131851127.1">
    <property type="nucleotide sequence ID" value="NZ_SKFH01000005.1"/>
</dbReference>
<dbReference type="InterPro" id="IPR004358">
    <property type="entry name" value="Sig_transdc_His_kin-like_C"/>
</dbReference>
<dbReference type="InterPro" id="IPR003661">
    <property type="entry name" value="HisK_dim/P_dom"/>
</dbReference>
<dbReference type="SUPFAM" id="SSF55785">
    <property type="entry name" value="PYP-like sensor domain (PAS domain)"/>
    <property type="match status" value="3"/>
</dbReference>